<dbReference type="EMBL" id="JAASRN010000002">
    <property type="protein sequence ID" value="NIK74120.1"/>
    <property type="molecule type" value="Genomic_DNA"/>
</dbReference>
<comment type="caution">
    <text evidence="2">The sequence shown here is derived from an EMBL/GenBank/DDBJ whole genome shotgun (WGS) entry which is preliminary data.</text>
</comment>
<evidence type="ECO:0000313" key="2">
    <source>
        <dbReference type="EMBL" id="NIK74120.1"/>
    </source>
</evidence>
<dbReference type="Proteomes" id="UP000537126">
    <property type="component" value="Unassembled WGS sequence"/>
</dbReference>
<keyword evidence="1" id="KW-0732">Signal</keyword>
<evidence type="ECO:0000313" key="3">
    <source>
        <dbReference type="Proteomes" id="UP000537126"/>
    </source>
</evidence>
<evidence type="ECO:0008006" key="4">
    <source>
        <dbReference type="Google" id="ProtNLM"/>
    </source>
</evidence>
<dbReference type="AlphaFoldDB" id="A0A846MRZ3"/>
<name>A0A846MRZ3_9BACT</name>
<organism evidence="2 3">
    <name type="scientific">Thermonema lapsum</name>
    <dbReference type="NCBI Taxonomy" id="28195"/>
    <lineage>
        <taxon>Bacteria</taxon>
        <taxon>Pseudomonadati</taxon>
        <taxon>Bacteroidota</taxon>
        <taxon>Cytophagia</taxon>
        <taxon>Cytophagales</taxon>
        <taxon>Thermonemataceae</taxon>
        <taxon>Thermonema</taxon>
    </lineage>
</organism>
<reference evidence="2 3" key="1">
    <citation type="submission" date="2020-03" db="EMBL/GenBank/DDBJ databases">
        <title>Genomic Encyclopedia of Type Strains, Phase IV (KMG-IV): sequencing the most valuable type-strain genomes for metagenomic binning, comparative biology and taxonomic classification.</title>
        <authorList>
            <person name="Goeker M."/>
        </authorList>
    </citation>
    <scope>NUCLEOTIDE SEQUENCE [LARGE SCALE GENOMIC DNA]</scope>
    <source>
        <strain evidence="2 3">DSM 5718</strain>
    </source>
</reference>
<dbReference type="PROSITE" id="PS51257">
    <property type="entry name" value="PROKAR_LIPOPROTEIN"/>
    <property type="match status" value="1"/>
</dbReference>
<dbReference type="RefSeq" id="WP_166919489.1">
    <property type="nucleotide sequence ID" value="NZ_JAASRN010000002.1"/>
</dbReference>
<evidence type="ECO:0000256" key="1">
    <source>
        <dbReference type="SAM" id="SignalP"/>
    </source>
</evidence>
<protein>
    <recommendedName>
        <fullName evidence="4">Lipoprotein</fullName>
    </recommendedName>
</protein>
<feature type="chain" id="PRO_5032283326" description="Lipoprotein" evidence="1">
    <location>
        <begin position="21"/>
        <end position="183"/>
    </location>
</feature>
<gene>
    <name evidence="2" type="ORF">FHS56_001633</name>
</gene>
<sequence>MKKKLKTVATLLMISGMVLCWSSACKKVIEDLLTFNIDYSSSFTVPSAVGVNTPFNVPTPPVQTNASQKFQNNGTSKDKVKNIILKKLTLNITAPSQANFKMFKSIKLYISASGQPKKLLAESGEISTAAGKTLTLTPTPDNLDSYIKQDEFEVEAEVIMREVPLYEITFRADMTFQVTADPL</sequence>
<keyword evidence="3" id="KW-1185">Reference proteome</keyword>
<accession>A0A846MRZ3</accession>
<feature type="signal peptide" evidence="1">
    <location>
        <begin position="1"/>
        <end position="20"/>
    </location>
</feature>
<proteinExistence type="predicted"/>